<dbReference type="SUPFAM" id="SSF53955">
    <property type="entry name" value="Lysozyme-like"/>
    <property type="match status" value="1"/>
</dbReference>
<evidence type="ECO:0000313" key="4">
    <source>
        <dbReference type="Proteomes" id="UP001162800"/>
    </source>
</evidence>
<feature type="compositionally biased region" description="Basic and acidic residues" evidence="1">
    <location>
        <begin position="159"/>
        <end position="173"/>
    </location>
</feature>
<evidence type="ECO:0000259" key="2">
    <source>
        <dbReference type="Pfam" id="PF01464"/>
    </source>
</evidence>
<organism evidence="3 4">
    <name type="scientific">Comamonas endophytica</name>
    <dbReference type="NCBI Taxonomy" id="2949090"/>
    <lineage>
        <taxon>Bacteria</taxon>
        <taxon>Pseudomonadati</taxon>
        <taxon>Pseudomonadota</taxon>
        <taxon>Betaproteobacteria</taxon>
        <taxon>Burkholderiales</taxon>
        <taxon>Comamonadaceae</taxon>
        <taxon>Comamonas</taxon>
    </lineage>
</organism>
<feature type="region of interest" description="Disordered" evidence="1">
    <location>
        <begin position="155"/>
        <end position="197"/>
    </location>
</feature>
<dbReference type="InterPro" id="IPR023346">
    <property type="entry name" value="Lysozyme-like_dom_sf"/>
</dbReference>
<protein>
    <submittedName>
        <fullName evidence="3">Transglycosylase SLT domain-containing protein</fullName>
    </submittedName>
</protein>
<keyword evidence="4" id="KW-1185">Reference proteome</keyword>
<evidence type="ECO:0000256" key="1">
    <source>
        <dbReference type="SAM" id="MobiDB-lite"/>
    </source>
</evidence>
<dbReference type="EMBL" id="CP106882">
    <property type="protein sequence ID" value="UYG53688.1"/>
    <property type="molecule type" value="Genomic_DNA"/>
</dbReference>
<accession>A0ABY6GFK6</accession>
<dbReference type="NCBIfam" id="NF010463">
    <property type="entry name" value="PRK13888.1"/>
    <property type="match status" value="1"/>
</dbReference>
<dbReference type="Pfam" id="PF01464">
    <property type="entry name" value="SLT"/>
    <property type="match status" value="1"/>
</dbReference>
<keyword evidence="3" id="KW-0614">Plasmid</keyword>
<dbReference type="Proteomes" id="UP001162800">
    <property type="component" value="Plasmid unnamed1"/>
</dbReference>
<feature type="domain" description="Transglycosylase SLT" evidence="2">
    <location>
        <begin position="19"/>
        <end position="116"/>
    </location>
</feature>
<gene>
    <name evidence="3" type="ORF">M9799_17275</name>
</gene>
<evidence type="ECO:0000313" key="3">
    <source>
        <dbReference type="EMBL" id="UYG53688.1"/>
    </source>
</evidence>
<dbReference type="CDD" id="cd13400">
    <property type="entry name" value="LT_IagB-like"/>
    <property type="match status" value="1"/>
</dbReference>
<geneLocation type="plasmid" evidence="3 4">
    <name>unnamed1</name>
</geneLocation>
<dbReference type="RefSeq" id="WP_231044869.1">
    <property type="nucleotide sequence ID" value="NZ_CP106882.1"/>
</dbReference>
<reference evidence="3" key="1">
    <citation type="submission" date="2022-09" db="EMBL/GenBank/DDBJ databases">
        <title>The complete genome of Acidovorax sp. 5MLIR.</title>
        <authorList>
            <person name="Liu L."/>
            <person name="Yue J."/>
            <person name="Yang F."/>
            <person name="Yuan J."/>
            <person name="Li L."/>
        </authorList>
    </citation>
    <scope>NUCLEOTIDE SEQUENCE</scope>
    <source>
        <strain evidence="3">5MLIR</strain>
        <plasmid evidence="3">unnamed1</plasmid>
    </source>
</reference>
<dbReference type="InterPro" id="IPR008258">
    <property type="entry name" value="Transglycosylase_SLT_dom_1"/>
</dbReference>
<name>A0ABY6GFK6_9BURK</name>
<sequence length="197" mass="21990">MDSAPLADLPAPMHERVVCSISAAMKYELPANILLAVAEKEGGKPGQWVKNTNGTHDVGAMQFNTRYLTELSRYGISSGDVAAAGCYPFELAAWRLRQHIRKDSGDLWTRVANYHSRTPRYNARYRSDLMRRAARWADWLEARFVTRDVGRAATPALPDKVKSPETSARREDGPGSAIRLPERPRGAQVAMRSVLPR</sequence>
<proteinExistence type="predicted"/>